<dbReference type="RefSeq" id="WP_040274008.1">
    <property type="nucleotide sequence ID" value="NZ_JROO01000027.1"/>
</dbReference>
<comment type="caution">
    <text evidence="2">The sequence shown here is derived from an EMBL/GenBank/DDBJ whole genome shotgun (WGS) entry which is preliminary data.</text>
</comment>
<dbReference type="Gene3D" id="1.10.10.10">
    <property type="entry name" value="Winged helix-like DNA-binding domain superfamily/Winged helix DNA-binding domain"/>
    <property type="match status" value="1"/>
</dbReference>
<dbReference type="GO" id="GO:0003700">
    <property type="term" value="F:DNA-binding transcription factor activity"/>
    <property type="evidence" value="ECO:0007669"/>
    <property type="project" value="InterPro"/>
</dbReference>
<name>A0A0C2JNB5_9ACTN</name>
<accession>A0A0C2JNB5</accession>
<dbReference type="Pfam" id="PF12840">
    <property type="entry name" value="HTH_20"/>
    <property type="match status" value="1"/>
</dbReference>
<reference evidence="3" key="1">
    <citation type="journal article" date="2015" name="Chem. Biol.">
        <title>Structure, bioactivity, and resistance mechanism of streptomonomicin, an unusual lasso Peptide from an understudied halophilic actinomycete.</title>
        <authorList>
            <person name="Metelev M."/>
            <person name="Tietz J.I."/>
            <person name="Melby J.O."/>
            <person name="Blair P.M."/>
            <person name="Zhu L."/>
            <person name="Livnat I."/>
            <person name="Severinov K."/>
            <person name="Mitchell D.A."/>
        </authorList>
    </citation>
    <scope>NUCLEOTIDE SEQUENCE [LARGE SCALE GENOMIC DNA]</scope>
    <source>
        <strain evidence="3">YIM 90003</strain>
    </source>
</reference>
<gene>
    <name evidence="2" type="ORF">LP52_14430</name>
</gene>
<dbReference type="PRINTS" id="PR00778">
    <property type="entry name" value="HTHARSR"/>
</dbReference>
<protein>
    <submittedName>
        <fullName evidence="2">Transcriptional regulator</fullName>
    </submittedName>
</protein>
<dbReference type="SMART" id="SM00418">
    <property type="entry name" value="HTH_ARSR"/>
    <property type="match status" value="1"/>
</dbReference>
<dbReference type="InterPro" id="IPR036388">
    <property type="entry name" value="WH-like_DNA-bd_sf"/>
</dbReference>
<evidence type="ECO:0000259" key="1">
    <source>
        <dbReference type="SMART" id="SM00418"/>
    </source>
</evidence>
<dbReference type="AlphaFoldDB" id="A0A0C2JNB5"/>
<dbReference type="STRING" id="183763.LP52_14430"/>
<dbReference type="SUPFAM" id="SSF46785">
    <property type="entry name" value="Winged helix' DNA-binding domain"/>
    <property type="match status" value="1"/>
</dbReference>
<dbReference type="Proteomes" id="UP000031675">
    <property type="component" value="Unassembled WGS sequence"/>
</dbReference>
<feature type="domain" description="HTH arsR-type" evidence="1">
    <location>
        <begin position="11"/>
        <end position="97"/>
    </location>
</feature>
<dbReference type="EMBL" id="JROO01000027">
    <property type="protein sequence ID" value="KIH98332.1"/>
    <property type="molecule type" value="Genomic_DNA"/>
</dbReference>
<dbReference type="InterPro" id="IPR036390">
    <property type="entry name" value="WH_DNA-bd_sf"/>
</dbReference>
<sequence length="193" mass="20284">MPSPPENPEIAGLRLVAHPLRLRLLSLLTAQAMSAAEAARELGETQANVSYHLRRLHEGGLLEVAEEVRVSGGLARRYRHDPASGPPALAAGAGAAGGHQEAAAALAAELRRRAAFVHPDEPSHLTDAEVWVDPAEWRSLIQTVSDAADRLHAAARPPHTPGTIPTGTTLVMFALSATASGGRDGDEDTGEDR</sequence>
<evidence type="ECO:0000313" key="3">
    <source>
        <dbReference type="Proteomes" id="UP000031675"/>
    </source>
</evidence>
<proteinExistence type="predicted"/>
<evidence type="ECO:0000313" key="2">
    <source>
        <dbReference type="EMBL" id="KIH98332.1"/>
    </source>
</evidence>
<keyword evidence="3" id="KW-1185">Reference proteome</keyword>
<dbReference type="InterPro" id="IPR001845">
    <property type="entry name" value="HTH_ArsR_DNA-bd_dom"/>
</dbReference>
<organism evidence="2 3">
    <name type="scientific">Streptomonospora alba</name>
    <dbReference type="NCBI Taxonomy" id="183763"/>
    <lineage>
        <taxon>Bacteria</taxon>
        <taxon>Bacillati</taxon>
        <taxon>Actinomycetota</taxon>
        <taxon>Actinomycetes</taxon>
        <taxon>Streptosporangiales</taxon>
        <taxon>Nocardiopsidaceae</taxon>
        <taxon>Streptomonospora</taxon>
    </lineage>
</organism>